<dbReference type="Proteomes" id="UP000631114">
    <property type="component" value="Unassembled WGS sequence"/>
</dbReference>
<reference evidence="1 2" key="1">
    <citation type="submission" date="2020-10" db="EMBL/GenBank/DDBJ databases">
        <title>The Coptis chinensis genome and diversification of protoberbering-type alkaloids.</title>
        <authorList>
            <person name="Wang B."/>
            <person name="Shu S."/>
            <person name="Song C."/>
            <person name="Liu Y."/>
        </authorList>
    </citation>
    <scope>NUCLEOTIDE SEQUENCE [LARGE SCALE GENOMIC DNA]</scope>
    <source>
        <strain evidence="1">HL-2020</strain>
        <tissue evidence="1">Leaf</tissue>
    </source>
</reference>
<gene>
    <name evidence="1" type="ORF">IFM89_031097</name>
</gene>
<organism evidence="1 2">
    <name type="scientific">Coptis chinensis</name>
    <dbReference type="NCBI Taxonomy" id="261450"/>
    <lineage>
        <taxon>Eukaryota</taxon>
        <taxon>Viridiplantae</taxon>
        <taxon>Streptophyta</taxon>
        <taxon>Embryophyta</taxon>
        <taxon>Tracheophyta</taxon>
        <taxon>Spermatophyta</taxon>
        <taxon>Magnoliopsida</taxon>
        <taxon>Ranunculales</taxon>
        <taxon>Ranunculaceae</taxon>
        <taxon>Coptidoideae</taxon>
        <taxon>Coptis</taxon>
    </lineage>
</organism>
<evidence type="ECO:0000313" key="1">
    <source>
        <dbReference type="EMBL" id="KAF9622294.1"/>
    </source>
</evidence>
<accession>A0A835IRK4</accession>
<dbReference type="AlphaFoldDB" id="A0A835IRK4"/>
<feature type="non-terminal residue" evidence="1">
    <location>
        <position position="1"/>
    </location>
</feature>
<protein>
    <submittedName>
        <fullName evidence="1">Uncharacterized protein</fullName>
    </submittedName>
</protein>
<keyword evidence="2" id="KW-1185">Reference proteome</keyword>
<sequence length="80" mass="9221">FRRHLLGFTGDDQAKTRKVILSTRSWNQSPSGTAHLSLYKNDKKGRQAYFLFPWLISSISAPLPEFFLHPAGRKRVTFVE</sequence>
<proteinExistence type="predicted"/>
<dbReference type="EMBL" id="JADFTS010000002">
    <property type="protein sequence ID" value="KAF9622294.1"/>
    <property type="molecule type" value="Genomic_DNA"/>
</dbReference>
<name>A0A835IRK4_9MAGN</name>
<evidence type="ECO:0000313" key="2">
    <source>
        <dbReference type="Proteomes" id="UP000631114"/>
    </source>
</evidence>
<comment type="caution">
    <text evidence="1">The sequence shown here is derived from an EMBL/GenBank/DDBJ whole genome shotgun (WGS) entry which is preliminary data.</text>
</comment>